<gene>
    <name evidence="2" type="ORF">Athai_54420</name>
</gene>
<dbReference type="InterPro" id="IPR015330">
    <property type="entry name" value="DNA_primase/pol_bifunc_N"/>
</dbReference>
<reference evidence="2 3" key="1">
    <citation type="submission" date="2020-08" db="EMBL/GenBank/DDBJ databases">
        <title>Whole genome shotgun sequence of Actinocatenispora thailandica NBRC 105041.</title>
        <authorList>
            <person name="Komaki H."/>
            <person name="Tamura T."/>
        </authorList>
    </citation>
    <scope>NUCLEOTIDE SEQUENCE [LARGE SCALE GENOMIC DNA]</scope>
    <source>
        <strain evidence="2 3">NBRC 105041</strain>
    </source>
</reference>
<accession>A0A7R7HZZ9</accession>
<feature type="domain" description="DNA primase/polymerase bifunctional N-terminal" evidence="1">
    <location>
        <begin position="36"/>
        <end position="150"/>
    </location>
</feature>
<dbReference type="Proteomes" id="UP000611640">
    <property type="component" value="Chromosome"/>
</dbReference>
<evidence type="ECO:0000259" key="1">
    <source>
        <dbReference type="Pfam" id="PF09250"/>
    </source>
</evidence>
<keyword evidence="3" id="KW-1185">Reference proteome</keyword>
<dbReference type="Pfam" id="PF09250">
    <property type="entry name" value="Prim-Pol"/>
    <property type="match status" value="1"/>
</dbReference>
<evidence type="ECO:0000313" key="3">
    <source>
        <dbReference type="Proteomes" id="UP000611640"/>
    </source>
</evidence>
<sequence>MAPGARALGPARRWQWLLNPDAPVPAVRCECGPNCATPAAHPTGPAVTSAAEVRAAWDVNEPPNIVLACGVRFDVIRVGGQVAAESEKILAAWRVAPAIALTATAVVQRLLFVAPGEPVELPAGADYLGRGGWVPAPPSSRGPAGEDRWFWSYETRWRTLPSAADVALAVWLADREVRRFRDGLLPRRSGPLRA</sequence>
<organism evidence="2 3">
    <name type="scientific">Actinocatenispora thailandica</name>
    <dbReference type="NCBI Taxonomy" id="227318"/>
    <lineage>
        <taxon>Bacteria</taxon>
        <taxon>Bacillati</taxon>
        <taxon>Actinomycetota</taxon>
        <taxon>Actinomycetes</taxon>
        <taxon>Micromonosporales</taxon>
        <taxon>Micromonosporaceae</taxon>
        <taxon>Actinocatenispora</taxon>
    </lineage>
</organism>
<protein>
    <recommendedName>
        <fullName evidence="1">DNA primase/polymerase bifunctional N-terminal domain-containing protein</fullName>
    </recommendedName>
</protein>
<evidence type="ECO:0000313" key="2">
    <source>
        <dbReference type="EMBL" id="BCJ37939.1"/>
    </source>
</evidence>
<name>A0A7R7HZZ9_9ACTN</name>
<dbReference type="EMBL" id="AP023355">
    <property type="protein sequence ID" value="BCJ37939.1"/>
    <property type="molecule type" value="Genomic_DNA"/>
</dbReference>
<dbReference type="KEGG" id="atl:Athai_54420"/>
<dbReference type="AlphaFoldDB" id="A0A7R7HZZ9"/>
<proteinExistence type="predicted"/>